<protein>
    <submittedName>
        <fullName evidence="1">Uncharacterized protein</fullName>
    </submittedName>
</protein>
<keyword evidence="2" id="KW-1185">Reference proteome</keyword>
<proteinExistence type="predicted"/>
<sequence>MLQVLGASPNSVVIMRVLRAEFGTDLAATRAVLRSVLSGDCTGTLPEMEHVARRLRASGITAVAARA</sequence>
<dbReference type="Proteomes" id="UP001501563">
    <property type="component" value="Unassembled WGS sequence"/>
</dbReference>
<reference evidence="2" key="1">
    <citation type="journal article" date="2019" name="Int. J. Syst. Evol. Microbiol.">
        <title>The Global Catalogue of Microorganisms (GCM) 10K type strain sequencing project: providing services to taxonomists for standard genome sequencing and annotation.</title>
        <authorList>
            <consortium name="The Broad Institute Genomics Platform"/>
            <consortium name="The Broad Institute Genome Sequencing Center for Infectious Disease"/>
            <person name="Wu L."/>
            <person name="Ma J."/>
        </authorList>
    </citation>
    <scope>NUCLEOTIDE SEQUENCE [LARGE SCALE GENOMIC DNA]</scope>
    <source>
        <strain evidence="2">JCM 16578</strain>
    </source>
</reference>
<accession>A0ABP7K443</accession>
<dbReference type="EMBL" id="BAAAZA010000007">
    <property type="protein sequence ID" value="GAA3864841.1"/>
    <property type="molecule type" value="Genomic_DNA"/>
</dbReference>
<evidence type="ECO:0000313" key="2">
    <source>
        <dbReference type="Proteomes" id="UP001501563"/>
    </source>
</evidence>
<evidence type="ECO:0000313" key="1">
    <source>
        <dbReference type="EMBL" id="GAA3864841.1"/>
    </source>
</evidence>
<organism evidence="1 2">
    <name type="scientific">Streptomyces lannensis</name>
    <dbReference type="NCBI Taxonomy" id="766498"/>
    <lineage>
        <taxon>Bacteria</taxon>
        <taxon>Bacillati</taxon>
        <taxon>Actinomycetota</taxon>
        <taxon>Actinomycetes</taxon>
        <taxon>Kitasatosporales</taxon>
        <taxon>Streptomycetaceae</taxon>
        <taxon>Streptomyces</taxon>
    </lineage>
</organism>
<gene>
    <name evidence="1" type="ORF">GCM10022207_31610</name>
</gene>
<name>A0ABP7K443_9ACTN</name>
<comment type="caution">
    <text evidence="1">The sequence shown here is derived from an EMBL/GenBank/DDBJ whole genome shotgun (WGS) entry which is preliminary data.</text>
</comment>